<keyword evidence="2" id="KW-0285">Flavoprotein</keyword>
<dbReference type="AlphaFoldDB" id="A0A2N8KKU2"/>
<dbReference type="Proteomes" id="UP000235994">
    <property type="component" value="Unassembled WGS sequence"/>
</dbReference>
<sequence>MSLLFSPAAIGNLELANRIVIAPMCQYSAEQGRAVDWHMIHLGHLALSGAGLMFIEATAVEPEGRISPGDLGLWSDDTEAALGRVVAAVRRHSPIRLGIQLGHAGRKASSEAPWNGGQLVAPEAGGWQPWAPSALPHGAAEPAPRVLDQAGLARVREAFVDSARRALRLGLDAIELHAAHGYLLHQFLSPLANRRDDAYGGSLENRMRFPLEVFQAVREITPRNVALGVRVSATDWVEGGWDLEQTLAFAQQLKARGCEFIDVSSGGVSPQQKIPVGPNYQVPFAEQIKRQVGMPTIAVGMITEAQQAEDILAQGQADMVALARGMLYDPRWPWHAAAQLGGQVAAPHQYWRSQPRDQKALFGETRFGAR</sequence>
<keyword evidence="8" id="KW-1185">Reference proteome</keyword>
<evidence type="ECO:0000313" key="8">
    <source>
        <dbReference type="Proteomes" id="UP000235994"/>
    </source>
</evidence>
<dbReference type="SUPFAM" id="SSF51395">
    <property type="entry name" value="FMN-linked oxidoreductases"/>
    <property type="match status" value="1"/>
</dbReference>
<evidence type="ECO:0000259" key="6">
    <source>
        <dbReference type="Pfam" id="PF00724"/>
    </source>
</evidence>
<dbReference type="InterPro" id="IPR044152">
    <property type="entry name" value="YqjM-like"/>
</dbReference>
<dbReference type="RefSeq" id="WP_102772145.1">
    <property type="nucleotide sequence ID" value="NZ_POQS01000002.1"/>
</dbReference>
<dbReference type="Pfam" id="PF00724">
    <property type="entry name" value="Oxidored_FMN"/>
    <property type="match status" value="1"/>
</dbReference>
<proteinExistence type="predicted"/>
<evidence type="ECO:0000256" key="4">
    <source>
        <dbReference type="ARBA" id="ARBA00022857"/>
    </source>
</evidence>
<gene>
    <name evidence="7" type="ORF">C1I89_07420</name>
</gene>
<keyword evidence="5" id="KW-0560">Oxidoreductase</keyword>
<evidence type="ECO:0000256" key="1">
    <source>
        <dbReference type="ARBA" id="ARBA00001917"/>
    </source>
</evidence>
<protein>
    <submittedName>
        <fullName evidence="7">Oxidoreductase</fullName>
    </submittedName>
</protein>
<dbReference type="GO" id="GO:0003959">
    <property type="term" value="F:NADPH dehydrogenase activity"/>
    <property type="evidence" value="ECO:0007669"/>
    <property type="project" value="InterPro"/>
</dbReference>
<dbReference type="CDD" id="cd02932">
    <property type="entry name" value="OYE_YqiM_FMN"/>
    <property type="match status" value="1"/>
</dbReference>
<dbReference type="EMBL" id="POQS01000002">
    <property type="protein sequence ID" value="PND34067.1"/>
    <property type="molecule type" value="Genomic_DNA"/>
</dbReference>
<keyword evidence="4" id="KW-0521">NADP</keyword>
<name>A0A2N8KKU2_9BURK</name>
<dbReference type="Gene3D" id="3.20.20.70">
    <property type="entry name" value="Aldolase class I"/>
    <property type="match status" value="1"/>
</dbReference>
<dbReference type="PANTHER" id="PTHR43303">
    <property type="entry name" value="NADPH DEHYDROGENASE C23G7.10C-RELATED"/>
    <property type="match status" value="1"/>
</dbReference>
<accession>A0A2N8KKU2</accession>
<comment type="caution">
    <text evidence="7">The sequence shown here is derived from an EMBL/GenBank/DDBJ whole genome shotgun (WGS) entry which is preliminary data.</text>
</comment>
<dbReference type="InterPro" id="IPR001155">
    <property type="entry name" value="OxRdtase_FMN_N"/>
</dbReference>
<evidence type="ECO:0000313" key="7">
    <source>
        <dbReference type="EMBL" id="PND34067.1"/>
    </source>
</evidence>
<evidence type="ECO:0000256" key="2">
    <source>
        <dbReference type="ARBA" id="ARBA00022630"/>
    </source>
</evidence>
<dbReference type="GO" id="GO:0050661">
    <property type="term" value="F:NADP binding"/>
    <property type="evidence" value="ECO:0007669"/>
    <property type="project" value="InterPro"/>
</dbReference>
<keyword evidence="3" id="KW-0288">FMN</keyword>
<evidence type="ECO:0000256" key="5">
    <source>
        <dbReference type="ARBA" id="ARBA00023002"/>
    </source>
</evidence>
<organism evidence="7 8">
    <name type="scientific">Achromobacter pulmonis</name>
    <dbReference type="NCBI Taxonomy" id="1389932"/>
    <lineage>
        <taxon>Bacteria</taxon>
        <taxon>Pseudomonadati</taxon>
        <taxon>Pseudomonadota</taxon>
        <taxon>Betaproteobacteria</taxon>
        <taxon>Burkholderiales</taxon>
        <taxon>Alcaligenaceae</taxon>
        <taxon>Achromobacter</taxon>
    </lineage>
</organism>
<dbReference type="PANTHER" id="PTHR43303:SF4">
    <property type="entry name" value="NADPH DEHYDROGENASE C23G7.10C-RELATED"/>
    <property type="match status" value="1"/>
</dbReference>
<reference evidence="7 8" key="1">
    <citation type="submission" date="2018-01" db="EMBL/GenBank/DDBJ databases">
        <title>The draft genome of an aniline degradation strain ANB-1.</title>
        <authorList>
            <person name="Zhang L."/>
            <person name="Jiang J."/>
        </authorList>
    </citation>
    <scope>NUCLEOTIDE SEQUENCE [LARGE SCALE GENOMIC DNA]</scope>
    <source>
        <strain evidence="7 8">ANB-1</strain>
    </source>
</reference>
<evidence type="ECO:0000256" key="3">
    <source>
        <dbReference type="ARBA" id="ARBA00022643"/>
    </source>
</evidence>
<dbReference type="GO" id="GO:0010181">
    <property type="term" value="F:FMN binding"/>
    <property type="evidence" value="ECO:0007669"/>
    <property type="project" value="InterPro"/>
</dbReference>
<comment type="cofactor">
    <cofactor evidence="1">
        <name>FMN</name>
        <dbReference type="ChEBI" id="CHEBI:58210"/>
    </cofactor>
</comment>
<feature type="domain" description="NADH:flavin oxidoreductase/NADH oxidase N-terminal" evidence="6">
    <location>
        <begin position="4"/>
        <end position="340"/>
    </location>
</feature>
<dbReference type="InterPro" id="IPR013785">
    <property type="entry name" value="Aldolase_TIM"/>
</dbReference>